<evidence type="ECO:0000256" key="1">
    <source>
        <dbReference type="SAM" id="Phobius"/>
    </source>
</evidence>
<accession>A0A160N3A7</accession>
<evidence type="ECO:0008006" key="4">
    <source>
        <dbReference type="Google" id="ProtNLM"/>
    </source>
</evidence>
<keyword evidence="1" id="KW-0812">Transmembrane</keyword>
<dbReference type="OrthoDB" id="5953908at2"/>
<organism evidence="2 3">
    <name type="scientific">Dyella thiooxydans</name>
    <dbReference type="NCBI Taxonomy" id="445710"/>
    <lineage>
        <taxon>Bacteria</taxon>
        <taxon>Pseudomonadati</taxon>
        <taxon>Pseudomonadota</taxon>
        <taxon>Gammaproteobacteria</taxon>
        <taxon>Lysobacterales</taxon>
        <taxon>Rhodanobacteraceae</taxon>
        <taxon>Dyella</taxon>
    </lineage>
</organism>
<proteinExistence type="predicted"/>
<sequence>MDRMRDPGRGFAFWRIGLWLVLMLSAFGALQYGVHARRVWRVLTQPALADEARTMLHGMLAWDLGYFVAAAALVVLCAAGILRQGWSRPVLRVALGLLALGLFASGAMLLHRWHAWSNTPHDLPDTPALLAGQARTVHLSLGFDAVAIVLVVWLIWRLGRPQVRAQFRRR</sequence>
<evidence type="ECO:0000313" key="2">
    <source>
        <dbReference type="EMBL" id="AND69938.1"/>
    </source>
</evidence>
<evidence type="ECO:0000313" key="3">
    <source>
        <dbReference type="Proteomes" id="UP000077255"/>
    </source>
</evidence>
<dbReference type="EMBL" id="CP014841">
    <property type="protein sequence ID" value="AND69938.1"/>
    <property type="molecule type" value="Genomic_DNA"/>
</dbReference>
<protein>
    <recommendedName>
        <fullName evidence="4">DUF4149 domain-containing protein</fullName>
    </recommendedName>
</protein>
<gene>
    <name evidence="2" type="ORF">ATSB10_24840</name>
</gene>
<dbReference type="RefSeq" id="WP_157469224.1">
    <property type="nucleotide sequence ID" value="NZ_CP014841.1"/>
</dbReference>
<feature type="transmembrane region" description="Helical" evidence="1">
    <location>
        <begin position="12"/>
        <end position="34"/>
    </location>
</feature>
<keyword evidence="1" id="KW-0472">Membrane</keyword>
<reference evidence="2 3" key="1">
    <citation type="submission" date="2016-02" db="EMBL/GenBank/DDBJ databases">
        <title>Complete genome sequencing and analysis of ATSB10, Dyella thiooxydans isolated from rhizosphere soil of sunflower (Helianthus annuus L.).</title>
        <authorList>
            <person name="Lee Y."/>
            <person name="Hwangbo K."/>
            <person name="Chung H."/>
            <person name="Yoo J."/>
            <person name="Kim K.Y."/>
            <person name="Sa T.M."/>
            <person name="Um Y."/>
            <person name="Madhaiyan M."/>
        </authorList>
    </citation>
    <scope>NUCLEOTIDE SEQUENCE [LARGE SCALE GENOMIC DNA]</scope>
    <source>
        <strain evidence="2 3">ATSB10</strain>
    </source>
</reference>
<dbReference type="PATRIC" id="fig|445710.3.peg.2479"/>
<feature type="transmembrane region" description="Helical" evidence="1">
    <location>
        <begin position="64"/>
        <end position="82"/>
    </location>
</feature>
<keyword evidence="3" id="KW-1185">Reference proteome</keyword>
<keyword evidence="1" id="KW-1133">Transmembrane helix</keyword>
<feature type="transmembrane region" description="Helical" evidence="1">
    <location>
        <begin position="136"/>
        <end position="156"/>
    </location>
</feature>
<dbReference type="STRING" id="445710.ATSB10_24840"/>
<name>A0A160N3A7_9GAMM</name>
<feature type="transmembrane region" description="Helical" evidence="1">
    <location>
        <begin position="94"/>
        <end position="116"/>
    </location>
</feature>
<dbReference type="Proteomes" id="UP000077255">
    <property type="component" value="Chromosome"/>
</dbReference>
<dbReference type="KEGG" id="dtx:ATSB10_24840"/>
<dbReference type="AlphaFoldDB" id="A0A160N3A7"/>